<feature type="transmembrane region" description="Helical" evidence="1">
    <location>
        <begin position="406"/>
        <end position="427"/>
    </location>
</feature>
<organism evidence="2 3">
    <name type="scientific">Streptomyces roseolus</name>
    <dbReference type="NCBI Taxonomy" id="67358"/>
    <lineage>
        <taxon>Bacteria</taxon>
        <taxon>Bacillati</taxon>
        <taxon>Actinomycetota</taxon>
        <taxon>Actinomycetes</taxon>
        <taxon>Kitasatosporales</taxon>
        <taxon>Streptomycetaceae</taxon>
        <taxon>Streptomyces</taxon>
    </lineage>
</organism>
<gene>
    <name evidence="2" type="ORF">R2363_25120</name>
</gene>
<feature type="transmembrane region" description="Helical" evidence="1">
    <location>
        <begin position="355"/>
        <end position="380"/>
    </location>
</feature>
<dbReference type="RefSeq" id="WP_319011653.1">
    <property type="nucleotide sequence ID" value="NZ_JAWJZF010000441.1"/>
</dbReference>
<feature type="transmembrane region" description="Helical" evidence="1">
    <location>
        <begin position="321"/>
        <end position="343"/>
    </location>
</feature>
<proteinExistence type="predicted"/>
<feature type="transmembrane region" description="Helical" evidence="1">
    <location>
        <begin position="717"/>
        <end position="739"/>
    </location>
</feature>
<sequence length="751" mass="77444">MNPFLLGLRLLWGSGRRGRLRFLLMAFGSGLGVACLAAVLTIPTILSAHDTRTTARQPVPAERGAVAFQKFLDPYGSRPLRRVFLARTGPGRVPPPPGLAALPGPGEAVVSPALRDVLTANPGASGLVPGRVTGTIGSEGLGGPDELYAYVGTTPDRLTEPQALARFGGGRLHDEVIDPETLDILRFTLGCIVLLPLGIFLSVCARLSGESRARRLAALRLVGLSIKDTVRVNAGETVAAAGLGAVLGLVGYLGVNEIAARIGLPGLRWYPADGRPEWATVAVCLVGCPALAWVVGLFSARRAALTPIAVRRTAERRPPRTWGALLLVPGLGVICGYCLMSVMGRDPSGGSASSLLVPGAVLLTGVGLVLGLPPVTAWLARRLAGASRSLPMTLAMRRTEVDPGSSLRVATGLVLLVFGASLTQGVLIELDQVSRRTAPVQEYQLPLSGLSAAQQRDLARVPGVRAHLASYSSWSAPGAPFSTGLDVVVGTCEQVAAFAVSVRGCVDGRVVRLGDGTPPSEYDPKPGDRFPFALRDGRKSVVTVPESSAEMRAYQPSVLQPHSLLVPPSMAPTGLAAGAGTLTLVSGADAGTVRAVLDGIGAVAPTVEVDAVGIVIDALAQLTVVRSLLVVGMVLGLVVGVAAFVVSVADRALERRGQVAALGLLGARGGTLRVVQVVQVVVPLGVGLGGAVVAGWLAESSYLITGGGAVHWDWGGLPLLVGSAVGVLVVAGVASVPMVRRHVDPEHIRRD</sequence>
<comment type="caution">
    <text evidence="2">The sequence shown here is derived from an EMBL/GenBank/DDBJ whole genome shotgun (WGS) entry which is preliminary data.</text>
</comment>
<dbReference type="Proteomes" id="UP001278571">
    <property type="component" value="Unassembled WGS sequence"/>
</dbReference>
<keyword evidence="3" id="KW-1185">Reference proteome</keyword>
<evidence type="ECO:0000313" key="2">
    <source>
        <dbReference type="EMBL" id="MDX2295448.1"/>
    </source>
</evidence>
<keyword evidence="1" id="KW-0812">Transmembrane</keyword>
<feature type="transmembrane region" description="Helical" evidence="1">
    <location>
        <begin position="674"/>
        <end position="697"/>
    </location>
</feature>
<feature type="transmembrane region" description="Helical" evidence="1">
    <location>
        <begin position="237"/>
        <end position="255"/>
    </location>
</feature>
<accession>A0ABU4KCD8</accession>
<keyword evidence="1" id="KW-0472">Membrane</keyword>
<feature type="transmembrane region" description="Helical" evidence="1">
    <location>
        <begin position="278"/>
        <end position="300"/>
    </location>
</feature>
<dbReference type="EMBL" id="JAWJZF010000441">
    <property type="protein sequence ID" value="MDX2295448.1"/>
    <property type="molecule type" value="Genomic_DNA"/>
</dbReference>
<name>A0ABU4KCD8_9ACTN</name>
<feature type="transmembrane region" description="Helical" evidence="1">
    <location>
        <begin position="628"/>
        <end position="653"/>
    </location>
</feature>
<protein>
    <submittedName>
        <fullName evidence="2">ABC transporter permease</fullName>
    </submittedName>
</protein>
<evidence type="ECO:0000313" key="3">
    <source>
        <dbReference type="Proteomes" id="UP001278571"/>
    </source>
</evidence>
<keyword evidence="1" id="KW-1133">Transmembrane helix</keyword>
<feature type="transmembrane region" description="Helical" evidence="1">
    <location>
        <begin position="184"/>
        <end position="205"/>
    </location>
</feature>
<evidence type="ECO:0000256" key="1">
    <source>
        <dbReference type="SAM" id="Phobius"/>
    </source>
</evidence>
<reference evidence="2 3" key="1">
    <citation type="submission" date="2023-10" db="EMBL/GenBank/DDBJ databases">
        <authorList>
            <person name="Wang X.X."/>
        </authorList>
    </citation>
    <scope>NUCLEOTIDE SEQUENCE [LARGE SCALE GENOMIC DNA]</scope>
    <source>
        <strain evidence="2 3">NBRC 12816</strain>
    </source>
</reference>
<feature type="transmembrane region" description="Helical" evidence="1">
    <location>
        <begin position="20"/>
        <end position="46"/>
    </location>
</feature>